<organism evidence="2 3">
    <name type="scientific">Amycolatopsis minnesotensis</name>
    <dbReference type="NCBI Taxonomy" id="337894"/>
    <lineage>
        <taxon>Bacteria</taxon>
        <taxon>Bacillati</taxon>
        <taxon>Actinomycetota</taxon>
        <taxon>Actinomycetes</taxon>
        <taxon>Pseudonocardiales</taxon>
        <taxon>Pseudonocardiaceae</taxon>
        <taxon>Amycolatopsis</taxon>
    </lineage>
</organism>
<reference evidence="2 3" key="1">
    <citation type="journal article" date="2019" name="Int. J. Syst. Evol. Microbiol.">
        <title>The Global Catalogue of Microorganisms (GCM) 10K type strain sequencing project: providing services to taxonomists for standard genome sequencing and annotation.</title>
        <authorList>
            <consortium name="The Broad Institute Genomics Platform"/>
            <consortium name="The Broad Institute Genome Sequencing Center for Infectious Disease"/>
            <person name="Wu L."/>
            <person name="Ma J."/>
        </authorList>
    </citation>
    <scope>NUCLEOTIDE SEQUENCE [LARGE SCALE GENOMIC DNA]</scope>
    <source>
        <strain evidence="2 3">JCM 14545</strain>
    </source>
</reference>
<evidence type="ECO:0000313" key="2">
    <source>
        <dbReference type="EMBL" id="GAA1994069.1"/>
    </source>
</evidence>
<accession>A0ABN2SZ37</accession>
<dbReference type="Pfam" id="PF13243">
    <property type="entry name" value="SQHop_cyclase_C"/>
    <property type="match status" value="1"/>
</dbReference>
<dbReference type="Gene3D" id="1.50.10.160">
    <property type="match status" value="1"/>
</dbReference>
<feature type="domain" description="Squalene cyclase C-terminal" evidence="1">
    <location>
        <begin position="356"/>
        <end position="438"/>
    </location>
</feature>
<dbReference type="PANTHER" id="PTHR31739">
    <property type="entry name" value="ENT-COPALYL DIPHOSPHATE SYNTHASE, CHLOROPLASTIC"/>
    <property type="match status" value="1"/>
</dbReference>
<gene>
    <name evidence="2" type="ORF">GCM10009754_86790</name>
</gene>
<comment type="caution">
    <text evidence="2">The sequence shown here is derived from an EMBL/GenBank/DDBJ whole genome shotgun (WGS) entry which is preliminary data.</text>
</comment>
<dbReference type="InterPro" id="IPR032696">
    <property type="entry name" value="SQ_cyclase_C"/>
</dbReference>
<dbReference type="SUPFAM" id="SSF48239">
    <property type="entry name" value="Terpenoid cyclases/Protein prenyltransferases"/>
    <property type="match status" value="2"/>
</dbReference>
<dbReference type="InterPro" id="IPR050148">
    <property type="entry name" value="Terpene_synthase-like"/>
</dbReference>
<dbReference type="EMBL" id="BAAANN010000077">
    <property type="protein sequence ID" value="GAA1994069.1"/>
    <property type="molecule type" value="Genomic_DNA"/>
</dbReference>
<sequence length="504" mass="54651">MTDDFRAAANKMLADSAADPWAWLTPSPYECARLVSDAPWLGGHAERLRFLCAEQGPDGAWGQDGYAFNGTLSATEALLAVLARNEPADDVVPRDRMRAAATRGLAVIREWLAPGGRYAGGAPITIGVELIVPMLVDRLNGHLDRLGQPRLAPPAGCALDRLAELRRDAEQGKPLPDDLWHAWEIATPAGPPWPAPHPYAGSVSCSPAGTAGWLREAPDPDSPAGRFLDGLQRDRGGLVPVAAPIDLFEQAWVLNTFVWHGVGHDCPEIVLDRMEAELGEYGIAGGKGLTVDGDDTAAVLNALLCHGREPSLDGLMKYWTGDHFEIYPGESISSPATNGHTIGLLGRYVAERQAARERFEPVLRRNIDWLLDQQDDCGSWTDFWHCSPYYATVCAVEALSVYGGRRSAEAVRRAVDWTLETRQPGGGWGVRWVTMEETAYATLILRAGSGQGVAEAFDAAEPVLRDGVVDETITQLWLVKDFFSPIRVVQAAVLAASHTIARAR</sequence>
<dbReference type="Proteomes" id="UP001501116">
    <property type="component" value="Unassembled WGS sequence"/>
</dbReference>
<evidence type="ECO:0000313" key="3">
    <source>
        <dbReference type="Proteomes" id="UP001501116"/>
    </source>
</evidence>
<evidence type="ECO:0000259" key="1">
    <source>
        <dbReference type="Pfam" id="PF13243"/>
    </source>
</evidence>
<protein>
    <recommendedName>
        <fullName evidence="1">Squalene cyclase C-terminal domain-containing protein</fullName>
    </recommendedName>
</protein>
<name>A0ABN2SZ37_9PSEU</name>
<dbReference type="Gene3D" id="1.50.10.20">
    <property type="match status" value="1"/>
</dbReference>
<dbReference type="RefSeq" id="WP_344432056.1">
    <property type="nucleotide sequence ID" value="NZ_BAAANN010000077.1"/>
</dbReference>
<dbReference type="PANTHER" id="PTHR31739:SF25">
    <property type="entry name" value="(E,E)-GERANYLLINALOOL SYNTHASE"/>
    <property type="match status" value="1"/>
</dbReference>
<proteinExistence type="predicted"/>
<dbReference type="InterPro" id="IPR008930">
    <property type="entry name" value="Terpenoid_cyclase/PrenylTrfase"/>
</dbReference>
<keyword evidence="3" id="KW-1185">Reference proteome</keyword>